<proteinExistence type="predicted"/>
<sequence>MPNTFQLKVPANACCYDSRIEIVSGHKYRFTVTGSWVDFHDDPVNANGNNHPGGIRNFMGWAKRAPEVPWMALLIRSKSKFSTSDWRWVGNGESFVADLPAGMLELCANDVVGFYRNNSGTLIVTVTDITEEN</sequence>
<keyword evidence="2" id="KW-1185">Reference proteome</keyword>
<evidence type="ECO:0000313" key="1">
    <source>
        <dbReference type="EMBL" id="QBX83250.1"/>
    </source>
</evidence>
<accession>A0ABX5TCY6</accession>
<reference evidence="1 2" key="1">
    <citation type="submission" date="2019-03" db="EMBL/GenBank/DDBJ databases">
        <title>Complete genome sequence of Citrobacter sp. SNU WT2 isolated from diseased rainbow trout.</title>
        <authorList>
            <person name="Oh W.T."/>
            <person name="Park S.C."/>
        </authorList>
    </citation>
    <scope>NUCLEOTIDE SEQUENCE [LARGE SCALE GENOMIC DNA]</scope>
    <source>
        <strain evidence="1 2">SNU WT2</strain>
    </source>
</reference>
<name>A0ABX5TCY6_9ENTR</name>
<evidence type="ECO:0000313" key="2">
    <source>
        <dbReference type="Proteomes" id="UP000296284"/>
    </source>
</evidence>
<dbReference type="Gene3D" id="2.60.120.430">
    <property type="entry name" value="Galactose-binding lectin"/>
    <property type="match status" value="1"/>
</dbReference>
<dbReference type="Proteomes" id="UP000296284">
    <property type="component" value="Chromosome"/>
</dbReference>
<dbReference type="EMBL" id="CP038469">
    <property type="protein sequence ID" value="QBX83250.1"/>
    <property type="molecule type" value="Genomic_DNA"/>
</dbReference>
<organism evidence="1 2">
    <name type="scientific">Citrobacter tructae</name>
    <dbReference type="NCBI Taxonomy" id="2562449"/>
    <lineage>
        <taxon>Bacteria</taxon>
        <taxon>Pseudomonadati</taxon>
        <taxon>Pseudomonadota</taxon>
        <taxon>Gammaproteobacteria</taxon>
        <taxon>Enterobacterales</taxon>
        <taxon>Enterobacteriaceae</taxon>
        <taxon>Citrobacter</taxon>
    </lineage>
</organism>
<gene>
    <name evidence="1" type="ORF">E4Z61_06885</name>
</gene>
<protein>
    <submittedName>
        <fullName evidence="1">Uncharacterized protein</fullName>
    </submittedName>
</protein>